<dbReference type="EMBL" id="AVCH01000172">
    <property type="protein sequence ID" value="KFN46221.1"/>
    <property type="molecule type" value="Genomic_DNA"/>
</dbReference>
<dbReference type="Gene3D" id="3.40.50.300">
    <property type="entry name" value="P-loop containing nucleotide triphosphate hydrolases"/>
    <property type="match status" value="1"/>
</dbReference>
<proteinExistence type="predicted"/>
<dbReference type="Pfam" id="PF13181">
    <property type="entry name" value="TPR_8"/>
    <property type="match status" value="1"/>
</dbReference>
<gene>
    <name evidence="2" type="ORF">N790_02135</name>
</gene>
<dbReference type="Proteomes" id="UP000029392">
    <property type="component" value="Unassembled WGS sequence"/>
</dbReference>
<dbReference type="InterPro" id="IPR027417">
    <property type="entry name" value="P-loop_NTPase"/>
</dbReference>
<evidence type="ECO:0000313" key="2">
    <source>
        <dbReference type="EMBL" id="KFN46221.1"/>
    </source>
</evidence>
<dbReference type="SUPFAM" id="SSF48452">
    <property type="entry name" value="TPR-like"/>
    <property type="match status" value="1"/>
</dbReference>
<evidence type="ECO:0000313" key="3">
    <source>
        <dbReference type="Proteomes" id="UP000029392"/>
    </source>
</evidence>
<dbReference type="RefSeq" id="WP_052385856.1">
    <property type="nucleotide sequence ID" value="NZ_AVCH01000172.1"/>
</dbReference>
<dbReference type="Gene3D" id="1.25.40.10">
    <property type="entry name" value="Tetratricopeptide repeat domain"/>
    <property type="match status" value="1"/>
</dbReference>
<organism evidence="2 3">
    <name type="scientific">Arenimonas malthae CC-JY-1</name>
    <dbReference type="NCBI Taxonomy" id="1384054"/>
    <lineage>
        <taxon>Bacteria</taxon>
        <taxon>Pseudomonadati</taxon>
        <taxon>Pseudomonadota</taxon>
        <taxon>Gammaproteobacteria</taxon>
        <taxon>Lysobacterales</taxon>
        <taxon>Lysobacteraceae</taxon>
        <taxon>Arenimonas</taxon>
    </lineage>
</organism>
<dbReference type="PATRIC" id="fig|1384054.3.peg.1871"/>
<dbReference type="PANTHER" id="PTHR12788:SF10">
    <property type="entry name" value="PROTEIN-TYROSINE SULFOTRANSFERASE"/>
    <property type="match status" value="1"/>
</dbReference>
<dbReference type="PANTHER" id="PTHR12788">
    <property type="entry name" value="PROTEIN-TYROSINE SULFOTRANSFERASE 2"/>
    <property type="match status" value="1"/>
</dbReference>
<evidence type="ECO:0000256" key="1">
    <source>
        <dbReference type="ARBA" id="ARBA00022679"/>
    </source>
</evidence>
<dbReference type="InterPro" id="IPR026634">
    <property type="entry name" value="TPST-like"/>
</dbReference>
<dbReference type="InterPro" id="IPR011990">
    <property type="entry name" value="TPR-like_helical_dom_sf"/>
</dbReference>
<protein>
    <submittedName>
        <fullName evidence="2">Uncharacterized protein</fullName>
    </submittedName>
</protein>
<comment type="caution">
    <text evidence="2">The sequence shown here is derived from an EMBL/GenBank/DDBJ whole genome shotgun (WGS) entry which is preliminary data.</text>
</comment>
<dbReference type="Pfam" id="PF13469">
    <property type="entry name" value="Sulfotransfer_3"/>
    <property type="match status" value="1"/>
</dbReference>
<accession>A0A091B3D1</accession>
<keyword evidence="3" id="KW-1185">Reference proteome</keyword>
<sequence length="524" mass="57327">MDGHDALWRQGNTEAARRNWPAAAACFRAHAERWPEQAAAWIALAKAEGLAGHPRRERAASERALACATPEWPQALALARQLQSQHEVRALEALATRLWPHAGDAPEESLVELADLLGQADAHAAALPWLDAALARDATRAPPWYLRGTTRLFLGDFAGARADLEQAVALAPHFAHAHWRLSELRAHDRAGAPARITRLRANRDQVAPGSEHDIHLSFALHAELHDLGRHDEAWAALERGCTAKRARLRYDAAADQRLFEALPRLCDARFVHGPGHAGEGEPVPVFIVGLFRAGSTVLERLLAGHSQLADGGESRQFSASLRVAADYRPAGLLDEELLQRAAGLDFAALGADFMARSAWRARGRAGWTEKLPSNLLNAGLIARALPRARFIHVHRPAMDACFSNLRQLYGEICRYSYEQRELAAYWRGQHALAAHWRSVLGERWLDLAHADLLRDPEGQLRRVLAHLGLDYEPGMLDLATRGGAVSTASASQVRGGLRPPSPPDWLPYRAALAPLAGALGEFAG</sequence>
<dbReference type="SMART" id="SM00028">
    <property type="entry name" value="TPR"/>
    <property type="match status" value="3"/>
</dbReference>
<dbReference type="SUPFAM" id="SSF52540">
    <property type="entry name" value="P-loop containing nucleoside triphosphate hydrolases"/>
    <property type="match status" value="1"/>
</dbReference>
<dbReference type="GO" id="GO:0008476">
    <property type="term" value="F:protein-tyrosine sulfotransferase activity"/>
    <property type="evidence" value="ECO:0007669"/>
    <property type="project" value="InterPro"/>
</dbReference>
<dbReference type="STRING" id="1384054.N790_02135"/>
<dbReference type="OrthoDB" id="9766687at2"/>
<dbReference type="InterPro" id="IPR019734">
    <property type="entry name" value="TPR_rpt"/>
</dbReference>
<name>A0A091B3D1_9GAMM</name>
<dbReference type="AlphaFoldDB" id="A0A091B3D1"/>
<dbReference type="eggNOG" id="COG0457">
    <property type="taxonomic scope" value="Bacteria"/>
</dbReference>
<reference evidence="2 3" key="1">
    <citation type="submission" date="2013-09" db="EMBL/GenBank/DDBJ databases">
        <title>Genome sequencing of Arenimonas malthae.</title>
        <authorList>
            <person name="Chen F."/>
            <person name="Wang G."/>
        </authorList>
    </citation>
    <scope>NUCLEOTIDE SEQUENCE [LARGE SCALE GENOMIC DNA]</scope>
    <source>
        <strain evidence="2 3">CC-JY-1</strain>
    </source>
</reference>
<keyword evidence="1" id="KW-0808">Transferase</keyword>